<gene>
    <name evidence="2" type="ORF">NVIE_2131</name>
</gene>
<dbReference type="EMBL" id="CP007536">
    <property type="protein sequence ID" value="AIC16340.1"/>
    <property type="molecule type" value="Genomic_DNA"/>
</dbReference>
<evidence type="ECO:0000313" key="2">
    <source>
        <dbReference type="EMBL" id="AIC16340.1"/>
    </source>
</evidence>
<organism evidence="2 3">
    <name type="scientific">Nitrososphaera viennensis EN76</name>
    <dbReference type="NCBI Taxonomy" id="926571"/>
    <lineage>
        <taxon>Archaea</taxon>
        <taxon>Nitrososphaerota</taxon>
        <taxon>Nitrososphaeria</taxon>
        <taxon>Nitrososphaerales</taxon>
        <taxon>Nitrososphaeraceae</taxon>
        <taxon>Nitrososphaera</taxon>
    </lineage>
</organism>
<accession>A0A060HMF6</accession>
<dbReference type="OrthoDB" id="11137at2157"/>
<dbReference type="Proteomes" id="UP000027093">
    <property type="component" value="Chromosome"/>
</dbReference>
<dbReference type="InterPro" id="IPR007899">
    <property type="entry name" value="CHAD_dom"/>
</dbReference>
<dbReference type="AlphaFoldDB" id="A0A060HMF6"/>
<dbReference type="RefSeq" id="WP_075055117.1">
    <property type="nucleotide sequence ID" value="NZ_CP007536.1"/>
</dbReference>
<dbReference type="HOGENOM" id="CLU_1003323_0_0_2"/>
<dbReference type="SMART" id="SM00880">
    <property type="entry name" value="CHAD"/>
    <property type="match status" value="1"/>
</dbReference>
<dbReference type="PROSITE" id="PS51708">
    <property type="entry name" value="CHAD"/>
    <property type="match status" value="1"/>
</dbReference>
<feature type="domain" description="CHAD" evidence="1">
    <location>
        <begin position="5"/>
        <end position="277"/>
    </location>
</feature>
<dbReference type="GeneID" id="74947321"/>
<protein>
    <recommendedName>
        <fullName evidence="1">CHAD domain-containing protein</fullName>
    </recommendedName>
</protein>
<sequence>MMLMMTPDGAQFAKNFETSGVRVKKRLAAYLRDPGDEENVHSMRTSLRRLEAAFSLLPKKERKRNRKQADACKAFFRANSRVRDLDIVRARITALGGGPFVVDAIAGRRKAALGRALALARSVEKKKMMMLPAAASAKNIDGDKLAGRMDKVAGRLVFAIEARLPVVVGDSSKKEELHELRKDMKKLRYVLEILPAGRRKKYGRAIARVAGGSSGSNSRSRRNAMAMLKELQGTLGLIRDCDITIEYLQNAKGAEAILQKEKDERDALYEKFTRMVS</sequence>
<dbReference type="Pfam" id="PF05235">
    <property type="entry name" value="CHAD"/>
    <property type="match status" value="1"/>
</dbReference>
<dbReference type="Gene3D" id="1.40.20.10">
    <property type="entry name" value="CHAD domain"/>
    <property type="match status" value="1"/>
</dbReference>
<dbReference type="PANTHER" id="PTHR39339">
    <property type="entry name" value="SLR1444 PROTEIN"/>
    <property type="match status" value="1"/>
</dbReference>
<evidence type="ECO:0000313" key="3">
    <source>
        <dbReference type="Proteomes" id="UP000027093"/>
    </source>
</evidence>
<reference evidence="2 3" key="1">
    <citation type="journal article" date="2014" name="Int. J. Syst. Evol. Microbiol.">
        <title>Nitrososphaera viennensis gen. nov., sp. nov., an aerobic and mesophilic, ammonia-oxidizing archaeon from soil and a member of the archaeal phylum Thaumarchaeota.</title>
        <authorList>
            <person name="Stieglmeier M."/>
            <person name="Klingl A."/>
            <person name="Alves R.J."/>
            <person name="Rittmann S.K."/>
            <person name="Melcher M."/>
            <person name="Leisch N."/>
            <person name="Schleper C."/>
        </authorList>
    </citation>
    <scope>NUCLEOTIDE SEQUENCE [LARGE SCALE GENOMIC DNA]</scope>
    <source>
        <strain evidence="2">EN76</strain>
    </source>
</reference>
<name>A0A060HMF6_9ARCH</name>
<dbReference type="KEGG" id="nvn:NVIE_2131"/>
<dbReference type="PANTHER" id="PTHR39339:SF1">
    <property type="entry name" value="CHAD DOMAIN-CONTAINING PROTEIN"/>
    <property type="match status" value="1"/>
</dbReference>
<proteinExistence type="predicted"/>
<dbReference type="InterPro" id="IPR038186">
    <property type="entry name" value="CHAD_dom_sf"/>
</dbReference>
<keyword evidence="3" id="KW-1185">Reference proteome</keyword>
<evidence type="ECO:0000259" key="1">
    <source>
        <dbReference type="PROSITE" id="PS51708"/>
    </source>
</evidence>
<dbReference type="STRING" id="926571.NVIE_2131"/>